<evidence type="ECO:0000313" key="1">
    <source>
        <dbReference type="EMBL" id="KAH8006089.1"/>
    </source>
</evidence>
<dbReference type="Proteomes" id="UP000827872">
    <property type="component" value="Linkage Group LG04"/>
</dbReference>
<comment type="caution">
    <text evidence="1">The sequence shown here is derived from an EMBL/GenBank/DDBJ whole genome shotgun (WGS) entry which is preliminary data.</text>
</comment>
<gene>
    <name evidence="1" type="ORF">K3G42_031964</name>
</gene>
<evidence type="ECO:0000313" key="2">
    <source>
        <dbReference type="Proteomes" id="UP000827872"/>
    </source>
</evidence>
<organism evidence="1 2">
    <name type="scientific">Sphaerodactylus townsendi</name>
    <dbReference type="NCBI Taxonomy" id="933632"/>
    <lineage>
        <taxon>Eukaryota</taxon>
        <taxon>Metazoa</taxon>
        <taxon>Chordata</taxon>
        <taxon>Craniata</taxon>
        <taxon>Vertebrata</taxon>
        <taxon>Euteleostomi</taxon>
        <taxon>Lepidosauria</taxon>
        <taxon>Squamata</taxon>
        <taxon>Bifurcata</taxon>
        <taxon>Gekkota</taxon>
        <taxon>Sphaerodactylidae</taxon>
        <taxon>Sphaerodactylus</taxon>
    </lineage>
</organism>
<accession>A0ACB8FLC7</accession>
<reference evidence="1" key="1">
    <citation type="submission" date="2021-08" db="EMBL/GenBank/DDBJ databases">
        <title>The first chromosome-level gecko genome reveals the dynamic sex chromosomes of Neotropical dwarf geckos (Sphaerodactylidae: Sphaerodactylus).</title>
        <authorList>
            <person name="Pinto B.J."/>
            <person name="Keating S.E."/>
            <person name="Gamble T."/>
        </authorList>
    </citation>
    <scope>NUCLEOTIDE SEQUENCE</scope>
    <source>
        <strain evidence="1">TG3544</strain>
    </source>
</reference>
<dbReference type="EMBL" id="CM037617">
    <property type="protein sequence ID" value="KAH8006089.1"/>
    <property type="molecule type" value="Genomic_DNA"/>
</dbReference>
<protein>
    <submittedName>
        <fullName evidence="1">Uncharacterized protein</fullName>
    </submittedName>
</protein>
<sequence>MNCSAGNISAHAQEVAELKMELKLRGLPVSGTKMDLIERLKSYQDLNNNSVSSSNALAATTSSNSINNPGEIAAIFPVSTLNKPAATSVPCFPSETPVVGTGGKSANMECLSSSLPISPSPSEHSNLSADDATMADTLTEIMTLMSPPQLPGTSPARAPANEDGLIDGGAELAAAEKDRRLKEKERQIEELKQKLEQEQKLVEVLKMQLEVEKRGHQQPPPAPQGPAPALNRKSVGAIVKEEVAFVNCSDGRPSLSEAGPSVGQAASVGAQNLIAKKAPVIKQEVPVAKAEPPNIVSQFYVSSQGQPPTAMVAPPQTVLTTQGTAQLLLPLPLQGPNPATSVQLPVRNVQVQVFPSTSPNAVFSYQNQSVTAVPQPLFSQASSAAVRSGNQAPLVQNGPSAPQKPASPPQSQQYGIRQPLFSQSVTKTKDPPRYEEAIKQTRSVQASQQEVSCAHSQQMDDLFDILIKSGGITIDAVNTVMMVCSLLRFQVQMAPPLSLESTSNFSICLENQLEALLEGTLPSGNEMPPLGSGSEDRGPFSLIEDLQNDLLNHSGIIDHSQSPMETADSQFTTTSSCLSLDLPDTNLDNMEWLDITMPNSSSGLTPLSATTPSMFSADFLDPQDLQLHWD</sequence>
<name>A0ACB8FLC7_9SAUR</name>
<keyword evidence="2" id="KW-1185">Reference proteome</keyword>
<proteinExistence type="predicted"/>